<sequence length="106" mass="11743">MRTGCADRTARLLRRRVTRGPAARAARNLPRSARHSPRISILTNTRSANRLKQRGRRGTLATDMPDRTLSVQSALAIRVSASCIFPGAATGLRRRQKMQCNCAMRA</sequence>
<dbReference type="KEGG" id="rge:RGE_01910"/>
<keyword evidence="2" id="KW-1185">Reference proteome</keyword>
<dbReference type="HOGENOM" id="CLU_2221273_0_0_4"/>
<dbReference type="STRING" id="983917.RGE_01910"/>
<gene>
    <name evidence="1" type="ordered locus">RGE_01910</name>
</gene>
<name>I0HKJ9_RUBGI</name>
<dbReference type="AlphaFoldDB" id="I0HKJ9"/>
<dbReference type="PATRIC" id="fig|983917.3.peg.186"/>
<evidence type="ECO:0000313" key="1">
    <source>
        <dbReference type="EMBL" id="BAL93536.1"/>
    </source>
</evidence>
<accession>I0HKJ9</accession>
<evidence type="ECO:0000313" key="2">
    <source>
        <dbReference type="Proteomes" id="UP000007883"/>
    </source>
</evidence>
<dbReference type="Proteomes" id="UP000007883">
    <property type="component" value="Chromosome"/>
</dbReference>
<reference evidence="1 2" key="1">
    <citation type="journal article" date="2012" name="J. Bacteriol.">
        <title>Complete genome sequence of phototrophic betaproteobacterium Rubrivivax gelatinosus IL144.</title>
        <authorList>
            <person name="Nagashima S."/>
            <person name="Kamimura A."/>
            <person name="Shimizu T."/>
            <person name="Nakamura-isaki S."/>
            <person name="Aono E."/>
            <person name="Sakamoto K."/>
            <person name="Ichikawa N."/>
            <person name="Nakazawa H."/>
            <person name="Sekine M."/>
            <person name="Yamazaki S."/>
            <person name="Fujita N."/>
            <person name="Shimada K."/>
            <person name="Hanada S."/>
            <person name="Nagashima K.V.P."/>
        </authorList>
    </citation>
    <scope>NUCLEOTIDE SEQUENCE [LARGE SCALE GENOMIC DNA]</scope>
    <source>
        <strain evidence="2">NBRC 100245 / IL144</strain>
    </source>
</reference>
<proteinExistence type="predicted"/>
<dbReference type="EMBL" id="AP012320">
    <property type="protein sequence ID" value="BAL93536.1"/>
    <property type="molecule type" value="Genomic_DNA"/>
</dbReference>
<organism evidence="1 2">
    <name type="scientific">Rubrivivax gelatinosus (strain NBRC 100245 / IL144)</name>
    <dbReference type="NCBI Taxonomy" id="983917"/>
    <lineage>
        <taxon>Bacteria</taxon>
        <taxon>Pseudomonadati</taxon>
        <taxon>Pseudomonadota</taxon>
        <taxon>Betaproteobacteria</taxon>
        <taxon>Burkholderiales</taxon>
        <taxon>Sphaerotilaceae</taxon>
        <taxon>Rubrivivax</taxon>
    </lineage>
</organism>
<protein>
    <submittedName>
        <fullName evidence="1">Uncharacterized protein</fullName>
    </submittedName>
</protein>